<dbReference type="InterPro" id="IPR036116">
    <property type="entry name" value="FN3_sf"/>
</dbReference>
<evidence type="ECO:0000313" key="3">
    <source>
        <dbReference type="Proteomes" id="UP000018936"/>
    </source>
</evidence>
<name>V8NUT1_OPHHA</name>
<dbReference type="AlphaFoldDB" id="V8NUT1"/>
<dbReference type="InterPro" id="IPR003961">
    <property type="entry name" value="FN3_dom"/>
</dbReference>
<keyword evidence="3" id="KW-1185">Reference proteome</keyword>
<evidence type="ECO:0000313" key="2">
    <source>
        <dbReference type="EMBL" id="ETE65974.1"/>
    </source>
</evidence>
<dbReference type="PROSITE" id="PS50853">
    <property type="entry name" value="FN3"/>
    <property type="match status" value="1"/>
</dbReference>
<organism evidence="2 3">
    <name type="scientific">Ophiophagus hannah</name>
    <name type="common">King cobra</name>
    <name type="synonym">Naja hannah</name>
    <dbReference type="NCBI Taxonomy" id="8665"/>
    <lineage>
        <taxon>Eukaryota</taxon>
        <taxon>Metazoa</taxon>
        <taxon>Chordata</taxon>
        <taxon>Craniata</taxon>
        <taxon>Vertebrata</taxon>
        <taxon>Euteleostomi</taxon>
        <taxon>Lepidosauria</taxon>
        <taxon>Squamata</taxon>
        <taxon>Bifurcata</taxon>
        <taxon>Unidentata</taxon>
        <taxon>Episquamata</taxon>
        <taxon>Toxicofera</taxon>
        <taxon>Serpentes</taxon>
        <taxon>Colubroidea</taxon>
        <taxon>Elapidae</taxon>
        <taxon>Elapinae</taxon>
        <taxon>Ophiophagus</taxon>
    </lineage>
</organism>
<dbReference type="Gene3D" id="2.60.40.10">
    <property type="entry name" value="Immunoglobulins"/>
    <property type="match status" value="1"/>
</dbReference>
<evidence type="ECO:0000259" key="1">
    <source>
        <dbReference type="PROSITE" id="PS50853"/>
    </source>
</evidence>
<feature type="non-terminal residue" evidence="2">
    <location>
        <position position="1"/>
    </location>
</feature>
<dbReference type="CDD" id="cd00063">
    <property type="entry name" value="FN3"/>
    <property type="match status" value="1"/>
</dbReference>
<dbReference type="InterPro" id="IPR013783">
    <property type="entry name" value="Ig-like_fold"/>
</dbReference>
<accession>V8NUT1</accession>
<sequence>MPPQNIHISAVSASQLEITWDPPPVDSQNGNIQGYKATFVREVEGQLFPPGPASSSVVISFLIMGAKEHPDSMTLAKGLELVINDLEMASATYEE</sequence>
<dbReference type="Pfam" id="PF00041">
    <property type="entry name" value="fn3"/>
    <property type="match status" value="1"/>
</dbReference>
<dbReference type="OrthoDB" id="114660at2759"/>
<reference evidence="2 3" key="1">
    <citation type="journal article" date="2013" name="Proc. Natl. Acad. Sci. U.S.A.">
        <title>The king cobra genome reveals dynamic gene evolution and adaptation in the snake venom system.</title>
        <authorList>
            <person name="Vonk F.J."/>
            <person name="Casewell N.R."/>
            <person name="Henkel C.V."/>
            <person name="Heimberg A.M."/>
            <person name="Jansen H.J."/>
            <person name="McCleary R.J."/>
            <person name="Kerkkamp H.M."/>
            <person name="Vos R.A."/>
            <person name="Guerreiro I."/>
            <person name="Calvete J.J."/>
            <person name="Wuster W."/>
            <person name="Woods A.E."/>
            <person name="Logan J.M."/>
            <person name="Harrison R.A."/>
            <person name="Castoe T.A."/>
            <person name="de Koning A.P."/>
            <person name="Pollock D.D."/>
            <person name="Yandell M."/>
            <person name="Calderon D."/>
            <person name="Renjifo C."/>
            <person name="Currier R.B."/>
            <person name="Salgado D."/>
            <person name="Pla D."/>
            <person name="Sanz L."/>
            <person name="Hyder A.S."/>
            <person name="Ribeiro J.M."/>
            <person name="Arntzen J.W."/>
            <person name="van den Thillart G.E."/>
            <person name="Boetzer M."/>
            <person name="Pirovano W."/>
            <person name="Dirks R.P."/>
            <person name="Spaink H.P."/>
            <person name="Duboule D."/>
            <person name="McGlinn E."/>
            <person name="Kini R.M."/>
            <person name="Richardson M.K."/>
        </authorList>
    </citation>
    <scope>NUCLEOTIDE SEQUENCE</scope>
    <source>
        <tissue evidence="2">Blood</tissue>
    </source>
</reference>
<dbReference type="SUPFAM" id="SSF49265">
    <property type="entry name" value="Fibronectin type III"/>
    <property type="match status" value="1"/>
</dbReference>
<dbReference type="Proteomes" id="UP000018936">
    <property type="component" value="Unassembled WGS sequence"/>
</dbReference>
<dbReference type="EMBL" id="AZIM01001700">
    <property type="protein sequence ID" value="ETE65974.1"/>
    <property type="molecule type" value="Genomic_DNA"/>
</dbReference>
<protein>
    <recommendedName>
        <fullName evidence="1">Fibronectin type-III domain-containing protein</fullName>
    </recommendedName>
</protein>
<gene>
    <name evidence="2" type="ORF">L345_08250</name>
</gene>
<proteinExistence type="predicted"/>
<feature type="domain" description="Fibronectin type-III" evidence="1">
    <location>
        <begin position="2"/>
        <end position="95"/>
    </location>
</feature>
<comment type="caution">
    <text evidence="2">The sequence shown here is derived from an EMBL/GenBank/DDBJ whole genome shotgun (WGS) entry which is preliminary data.</text>
</comment>